<proteinExistence type="predicted"/>
<dbReference type="Proteomes" id="UP001341840">
    <property type="component" value="Unassembled WGS sequence"/>
</dbReference>
<dbReference type="EMBL" id="JASCZI010091279">
    <property type="protein sequence ID" value="MED6149761.1"/>
    <property type="molecule type" value="Genomic_DNA"/>
</dbReference>
<accession>A0ABU6TLU0</accession>
<reference evidence="1 2" key="1">
    <citation type="journal article" date="2023" name="Plants (Basel)">
        <title>Bridging the Gap: Combining Genomics and Transcriptomics Approaches to Understand Stylosanthes scabra, an Orphan Legume from the Brazilian Caatinga.</title>
        <authorList>
            <person name="Ferreira-Neto J.R.C."/>
            <person name="da Silva M.D."/>
            <person name="Binneck E."/>
            <person name="de Melo N.F."/>
            <person name="da Silva R.H."/>
            <person name="de Melo A.L.T.M."/>
            <person name="Pandolfi V."/>
            <person name="Bustamante F.O."/>
            <person name="Brasileiro-Vidal A.C."/>
            <person name="Benko-Iseppon A.M."/>
        </authorList>
    </citation>
    <scope>NUCLEOTIDE SEQUENCE [LARGE SCALE GENOMIC DNA]</scope>
    <source>
        <tissue evidence="1">Leaves</tissue>
    </source>
</reference>
<protein>
    <submittedName>
        <fullName evidence="1">Uncharacterized protein</fullName>
    </submittedName>
</protein>
<sequence>MGNLWGMENLRGMRTGTKISRWRGMGWGREVERYPSPQPRPFDTPMVREGVAIRGKMRKGQGGDDVASWRRKSCVCLWWSSVVTPLDWRKERREAATLLLGKAPCSLPLEYELDSNSGELVVKEEEGGTEFGGEEARFWKKKEEDGKRDNVFEV</sequence>
<gene>
    <name evidence="1" type="ORF">PIB30_065694</name>
</gene>
<organism evidence="1 2">
    <name type="scientific">Stylosanthes scabra</name>
    <dbReference type="NCBI Taxonomy" id="79078"/>
    <lineage>
        <taxon>Eukaryota</taxon>
        <taxon>Viridiplantae</taxon>
        <taxon>Streptophyta</taxon>
        <taxon>Embryophyta</taxon>
        <taxon>Tracheophyta</taxon>
        <taxon>Spermatophyta</taxon>
        <taxon>Magnoliopsida</taxon>
        <taxon>eudicotyledons</taxon>
        <taxon>Gunneridae</taxon>
        <taxon>Pentapetalae</taxon>
        <taxon>rosids</taxon>
        <taxon>fabids</taxon>
        <taxon>Fabales</taxon>
        <taxon>Fabaceae</taxon>
        <taxon>Papilionoideae</taxon>
        <taxon>50 kb inversion clade</taxon>
        <taxon>dalbergioids sensu lato</taxon>
        <taxon>Dalbergieae</taxon>
        <taxon>Pterocarpus clade</taxon>
        <taxon>Stylosanthes</taxon>
    </lineage>
</organism>
<evidence type="ECO:0000313" key="1">
    <source>
        <dbReference type="EMBL" id="MED6149761.1"/>
    </source>
</evidence>
<comment type="caution">
    <text evidence="1">The sequence shown here is derived from an EMBL/GenBank/DDBJ whole genome shotgun (WGS) entry which is preliminary data.</text>
</comment>
<evidence type="ECO:0000313" key="2">
    <source>
        <dbReference type="Proteomes" id="UP001341840"/>
    </source>
</evidence>
<name>A0ABU6TLU0_9FABA</name>
<keyword evidence="2" id="KW-1185">Reference proteome</keyword>